<sequence length="107" mass="12470">MFQHFTENRSLSDLIEIAAAVLVSVLVLKCFYNLYLHPLSGIPGPKLAALGGYYEFWYDVVLDGQYLWEIEKMHNKYGPIVRINSREIHIRDPEYYSTIYARRLAQG</sequence>
<comment type="caution">
    <text evidence="2">The sequence shown here is derived from an EMBL/GenBank/DDBJ whole genome shotgun (WGS) entry which is preliminary data.</text>
</comment>
<dbReference type="OrthoDB" id="3945418at2759"/>
<keyword evidence="3" id="KW-1185">Reference proteome</keyword>
<name>A0A086T6Y2_HAPC1</name>
<dbReference type="STRING" id="857340.A0A086T6Y2"/>
<keyword evidence="1" id="KW-0812">Transmembrane</keyword>
<evidence type="ECO:0000256" key="1">
    <source>
        <dbReference type="SAM" id="Phobius"/>
    </source>
</evidence>
<proteinExistence type="predicted"/>
<evidence type="ECO:0000313" key="2">
    <source>
        <dbReference type="EMBL" id="KFH45114.1"/>
    </source>
</evidence>
<dbReference type="SUPFAM" id="SSF48264">
    <property type="entry name" value="Cytochrome P450"/>
    <property type="match status" value="1"/>
</dbReference>
<dbReference type="AlphaFoldDB" id="A0A086T6Y2"/>
<reference evidence="3" key="1">
    <citation type="journal article" date="2014" name="Genome Announc.">
        <title>Genome sequence and annotation of Acremonium chrysogenum, producer of the beta-lactam antibiotic cephalosporin C.</title>
        <authorList>
            <person name="Terfehr D."/>
            <person name="Dahlmann T.A."/>
            <person name="Specht T."/>
            <person name="Zadra I."/>
            <person name="Kuernsteiner H."/>
            <person name="Kueck U."/>
        </authorList>
    </citation>
    <scope>NUCLEOTIDE SEQUENCE [LARGE SCALE GENOMIC DNA]</scope>
    <source>
        <strain evidence="3">ATCC 11550 / CBS 779.69 / DSM 880 / IAM 14645 / JCM 23072 / IMI 49137</strain>
    </source>
</reference>
<gene>
    <name evidence="2" type="ORF">ACRE_040570</name>
</gene>
<dbReference type="GO" id="GO:0004497">
    <property type="term" value="F:monooxygenase activity"/>
    <property type="evidence" value="ECO:0007669"/>
    <property type="project" value="InterPro"/>
</dbReference>
<dbReference type="Proteomes" id="UP000029964">
    <property type="component" value="Unassembled WGS sequence"/>
</dbReference>
<protein>
    <submittedName>
        <fullName evidence="2">Trichodiene oxygenase-like protein</fullName>
    </submittedName>
</protein>
<keyword evidence="1" id="KW-0472">Membrane</keyword>
<keyword evidence="1" id="KW-1133">Transmembrane helix</keyword>
<dbReference type="EMBL" id="JPKY01000037">
    <property type="protein sequence ID" value="KFH45114.1"/>
    <property type="molecule type" value="Genomic_DNA"/>
</dbReference>
<evidence type="ECO:0000313" key="3">
    <source>
        <dbReference type="Proteomes" id="UP000029964"/>
    </source>
</evidence>
<accession>A0A086T6Y2</accession>
<dbReference type="HOGENOM" id="CLU_2209218_0_0_1"/>
<dbReference type="Gene3D" id="1.10.630.10">
    <property type="entry name" value="Cytochrome P450"/>
    <property type="match status" value="1"/>
</dbReference>
<feature type="transmembrane region" description="Helical" evidence="1">
    <location>
        <begin position="14"/>
        <end position="36"/>
    </location>
</feature>
<dbReference type="GO" id="GO:0016705">
    <property type="term" value="F:oxidoreductase activity, acting on paired donors, with incorporation or reduction of molecular oxygen"/>
    <property type="evidence" value="ECO:0007669"/>
    <property type="project" value="InterPro"/>
</dbReference>
<organism evidence="2 3">
    <name type="scientific">Hapsidospora chrysogenum (strain ATCC 11550 / CBS 779.69 / DSM 880 / IAM 14645 / JCM 23072 / IMI 49137)</name>
    <name type="common">Acremonium chrysogenum</name>
    <dbReference type="NCBI Taxonomy" id="857340"/>
    <lineage>
        <taxon>Eukaryota</taxon>
        <taxon>Fungi</taxon>
        <taxon>Dikarya</taxon>
        <taxon>Ascomycota</taxon>
        <taxon>Pezizomycotina</taxon>
        <taxon>Sordariomycetes</taxon>
        <taxon>Hypocreomycetidae</taxon>
        <taxon>Hypocreales</taxon>
        <taxon>Bionectriaceae</taxon>
        <taxon>Hapsidospora</taxon>
    </lineage>
</organism>
<dbReference type="GO" id="GO:0020037">
    <property type="term" value="F:heme binding"/>
    <property type="evidence" value="ECO:0007669"/>
    <property type="project" value="InterPro"/>
</dbReference>
<dbReference type="InterPro" id="IPR036396">
    <property type="entry name" value="Cyt_P450_sf"/>
</dbReference>
<dbReference type="GO" id="GO:0005506">
    <property type="term" value="F:iron ion binding"/>
    <property type="evidence" value="ECO:0007669"/>
    <property type="project" value="InterPro"/>
</dbReference>